<organism evidence="1">
    <name type="scientific">Glycine soja</name>
    <name type="common">Wild soybean</name>
    <dbReference type="NCBI Taxonomy" id="3848"/>
    <lineage>
        <taxon>Eukaryota</taxon>
        <taxon>Viridiplantae</taxon>
        <taxon>Streptophyta</taxon>
        <taxon>Embryophyta</taxon>
        <taxon>Tracheophyta</taxon>
        <taxon>Spermatophyta</taxon>
        <taxon>Magnoliopsida</taxon>
        <taxon>eudicotyledons</taxon>
        <taxon>Gunneridae</taxon>
        <taxon>Pentapetalae</taxon>
        <taxon>rosids</taxon>
        <taxon>fabids</taxon>
        <taxon>Fabales</taxon>
        <taxon>Fabaceae</taxon>
        <taxon>Papilionoideae</taxon>
        <taxon>50 kb inversion clade</taxon>
        <taxon>NPAAA clade</taxon>
        <taxon>indigoferoid/millettioid clade</taxon>
        <taxon>Phaseoleae</taxon>
        <taxon>Glycine</taxon>
        <taxon>Glycine subgen. Soja</taxon>
    </lineage>
</organism>
<sequence>MFERGLASYGFSHCILIDEFCPGKRMKEAMDLFRDLSCNSLILDTVNSYFCY</sequence>
<evidence type="ECO:0000313" key="1">
    <source>
        <dbReference type="EMBL" id="KHN43637.1"/>
    </source>
</evidence>
<dbReference type="AlphaFoldDB" id="A0A0B2SH25"/>
<proteinExistence type="predicted"/>
<dbReference type="EMBL" id="KN643869">
    <property type="protein sequence ID" value="KHN43637.1"/>
    <property type="molecule type" value="Genomic_DNA"/>
</dbReference>
<accession>A0A0B2SH25</accession>
<dbReference type="Proteomes" id="UP000053555">
    <property type="component" value="Unassembled WGS sequence"/>
</dbReference>
<name>A0A0B2SH25_GLYSO</name>
<reference evidence="1" key="1">
    <citation type="submission" date="2014-07" db="EMBL/GenBank/DDBJ databases">
        <title>Identification of a novel salt tolerance gene in wild soybean by whole-genome sequencing.</title>
        <authorList>
            <person name="Lam H.-M."/>
            <person name="Qi X."/>
            <person name="Li M.-W."/>
            <person name="Liu X."/>
            <person name="Xie M."/>
            <person name="Ni M."/>
            <person name="Xu X."/>
        </authorList>
    </citation>
    <scope>NUCLEOTIDE SEQUENCE [LARGE SCALE GENOMIC DNA]</scope>
    <source>
        <tissue evidence="1">Root</tissue>
    </source>
</reference>
<protein>
    <submittedName>
        <fullName evidence="1">Uncharacterized protein</fullName>
    </submittedName>
</protein>
<gene>
    <name evidence="1" type="ORF">glysoja_027703</name>
</gene>